<gene>
    <name evidence="1" type="ORF">J4E00_00675</name>
</gene>
<dbReference type="RefSeq" id="WP_208173081.1">
    <property type="nucleotide sequence ID" value="NZ_JAGETZ010000001.1"/>
</dbReference>
<keyword evidence="2" id="KW-1185">Reference proteome</keyword>
<reference evidence="1 2" key="1">
    <citation type="submission" date="2021-03" db="EMBL/GenBank/DDBJ databases">
        <authorList>
            <person name="Kim M.K."/>
        </authorList>
    </citation>
    <scope>NUCLEOTIDE SEQUENCE [LARGE SCALE GENOMIC DNA]</scope>
    <source>
        <strain evidence="1 2">BT442</strain>
    </source>
</reference>
<name>A0ABS3Q8G8_9BACT</name>
<evidence type="ECO:0008006" key="3">
    <source>
        <dbReference type="Google" id="ProtNLM"/>
    </source>
</evidence>
<protein>
    <recommendedName>
        <fullName evidence="3">HK97 gp10 family phage protein</fullName>
    </recommendedName>
</protein>
<comment type="caution">
    <text evidence="1">The sequence shown here is derived from an EMBL/GenBank/DDBJ whole genome shotgun (WGS) entry which is preliminary data.</text>
</comment>
<evidence type="ECO:0000313" key="2">
    <source>
        <dbReference type="Proteomes" id="UP000664369"/>
    </source>
</evidence>
<organism evidence="1 2">
    <name type="scientific">Hymenobacter negativus</name>
    <dbReference type="NCBI Taxonomy" id="2795026"/>
    <lineage>
        <taxon>Bacteria</taxon>
        <taxon>Pseudomonadati</taxon>
        <taxon>Bacteroidota</taxon>
        <taxon>Cytophagia</taxon>
        <taxon>Cytophagales</taxon>
        <taxon>Hymenobacteraceae</taxon>
        <taxon>Hymenobacter</taxon>
    </lineage>
</organism>
<proteinExistence type="predicted"/>
<evidence type="ECO:0000313" key="1">
    <source>
        <dbReference type="EMBL" id="MBO2007543.1"/>
    </source>
</evidence>
<accession>A0ABS3Q8G8</accession>
<dbReference type="Proteomes" id="UP000664369">
    <property type="component" value="Unassembled WGS sequence"/>
</dbReference>
<sequence>MSDYSADFQRILDEELGNYAARALAELAAAIQKKGLVFTEELLQSLRSEVVAASARHVASMGIAFAEYGRIRDMKGLNRKRAPPIEEMEAYVAKVGLDKFNYVPGYRYGQFPLTKAVAINRIAWGLARAKVRDNSAVRPKAWFAKTFYSSINRLIDGVTTRYAAQTGQHIAARIRL</sequence>
<dbReference type="EMBL" id="JAGETZ010000001">
    <property type="protein sequence ID" value="MBO2007543.1"/>
    <property type="molecule type" value="Genomic_DNA"/>
</dbReference>